<accession>A0A934W8Z6</accession>
<keyword evidence="6" id="KW-0479">Metal-binding</keyword>
<dbReference type="SUPFAM" id="SSF143631">
    <property type="entry name" value="ApbE-like"/>
    <property type="match status" value="1"/>
</dbReference>
<comment type="cofactor">
    <cofactor evidence="1">
        <name>Mg(2+)</name>
        <dbReference type="ChEBI" id="CHEBI:18420"/>
    </cofactor>
</comment>
<proteinExistence type="predicted"/>
<name>A0A934W8Z6_9BURK</name>
<reference evidence="11" key="1">
    <citation type="submission" date="2021-01" db="EMBL/GenBank/DDBJ databases">
        <title>Genome sequence of strain Noviherbaspirillum sp. DKR-6.</title>
        <authorList>
            <person name="Chaudhary D.K."/>
        </authorList>
    </citation>
    <scope>NUCLEOTIDE SEQUENCE</scope>
    <source>
        <strain evidence="11">DKR-6</strain>
    </source>
</reference>
<dbReference type="GO" id="GO:0016740">
    <property type="term" value="F:transferase activity"/>
    <property type="evidence" value="ECO:0007669"/>
    <property type="project" value="UniProtKB-KW"/>
</dbReference>
<comment type="catalytic activity">
    <reaction evidence="10">
        <text>L-threonyl-[protein] + FAD = FMN-L-threonyl-[protein] + AMP + H(+)</text>
        <dbReference type="Rhea" id="RHEA:36847"/>
        <dbReference type="Rhea" id="RHEA-COMP:11060"/>
        <dbReference type="Rhea" id="RHEA-COMP:11061"/>
        <dbReference type="ChEBI" id="CHEBI:15378"/>
        <dbReference type="ChEBI" id="CHEBI:30013"/>
        <dbReference type="ChEBI" id="CHEBI:57692"/>
        <dbReference type="ChEBI" id="CHEBI:74257"/>
        <dbReference type="ChEBI" id="CHEBI:456215"/>
        <dbReference type="EC" id="2.7.1.180"/>
    </reaction>
</comment>
<dbReference type="AlphaFoldDB" id="A0A934W8Z6"/>
<dbReference type="GO" id="GO:0046872">
    <property type="term" value="F:metal ion binding"/>
    <property type="evidence" value="ECO:0007669"/>
    <property type="project" value="UniProtKB-KW"/>
</dbReference>
<evidence type="ECO:0000256" key="9">
    <source>
        <dbReference type="ARBA" id="ARBA00031306"/>
    </source>
</evidence>
<evidence type="ECO:0000256" key="7">
    <source>
        <dbReference type="ARBA" id="ARBA00022827"/>
    </source>
</evidence>
<evidence type="ECO:0000256" key="8">
    <source>
        <dbReference type="ARBA" id="ARBA00022842"/>
    </source>
</evidence>
<dbReference type="PANTHER" id="PTHR30040:SF2">
    <property type="entry name" value="FAD:PROTEIN FMN TRANSFERASE"/>
    <property type="match status" value="1"/>
</dbReference>
<evidence type="ECO:0000256" key="5">
    <source>
        <dbReference type="ARBA" id="ARBA00022679"/>
    </source>
</evidence>
<evidence type="ECO:0000256" key="6">
    <source>
        <dbReference type="ARBA" id="ARBA00022723"/>
    </source>
</evidence>
<evidence type="ECO:0000313" key="12">
    <source>
        <dbReference type="Proteomes" id="UP000622890"/>
    </source>
</evidence>
<dbReference type="EC" id="2.7.1.180" evidence="2"/>
<evidence type="ECO:0000313" key="11">
    <source>
        <dbReference type="EMBL" id="MBK4736419.1"/>
    </source>
</evidence>
<keyword evidence="12" id="KW-1185">Reference proteome</keyword>
<evidence type="ECO:0000256" key="3">
    <source>
        <dbReference type="ARBA" id="ARBA00016337"/>
    </source>
</evidence>
<dbReference type="PANTHER" id="PTHR30040">
    <property type="entry name" value="THIAMINE BIOSYNTHESIS LIPOPROTEIN APBE"/>
    <property type="match status" value="1"/>
</dbReference>
<dbReference type="InterPro" id="IPR003374">
    <property type="entry name" value="ApbE-like_sf"/>
</dbReference>
<dbReference type="InterPro" id="IPR024932">
    <property type="entry name" value="ApbE"/>
</dbReference>
<sequence>MRRAQPWLGTVVDITIADGDSCEPAMRAAFTVIADVHRLMSFHDAHSDVSRINRAEVDEQILVDARTAEVLEAALALCADSGGLFNPFCAPLLVEWDYLPAPDARNAPDWRAGTLPLVIDGCRVKKLAPAWIDLGGIAKGYAVDAATEALRAHGVRAGCVNAGGDMRGFGDIDWPVLLRDAQRPQMPAFSTQLRDGALATSAIYFSGRTTRGQATSALVHGASGKPLLSGGSVSVAASRCMLADALTKVVAASGNAEHPLLAAHAASAFVVAA</sequence>
<gene>
    <name evidence="11" type="ORF">JJB74_17490</name>
</gene>
<dbReference type="Gene3D" id="3.10.520.10">
    <property type="entry name" value="ApbE-like domains"/>
    <property type="match status" value="1"/>
</dbReference>
<evidence type="ECO:0000256" key="4">
    <source>
        <dbReference type="ARBA" id="ARBA00022630"/>
    </source>
</evidence>
<evidence type="ECO:0000256" key="10">
    <source>
        <dbReference type="ARBA" id="ARBA00048540"/>
    </source>
</evidence>
<organism evidence="11 12">
    <name type="scientific">Noviherbaspirillum pedocola</name>
    <dbReference type="NCBI Taxonomy" id="2801341"/>
    <lineage>
        <taxon>Bacteria</taxon>
        <taxon>Pseudomonadati</taxon>
        <taxon>Pseudomonadota</taxon>
        <taxon>Betaproteobacteria</taxon>
        <taxon>Burkholderiales</taxon>
        <taxon>Oxalobacteraceae</taxon>
        <taxon>Noviherbaspirillum</taxon>
    </lineage>
</organism>
<evidence type="ECO:0000256" key="2">
    <source>
        <dbReference type="ARBA" id="ARBA00011955"/>
    </source>
</evidence>
<keyword evidence="8" id="KW-0460">Magnesium</keyword>
<keyword evidence="5 11" id="KW-0808">Transferase</keyword>
<protein>
    <recommendedName>
        <fullName evidence="3">FAD:protein FMN transferase</fullName>
        <ecNumber evidence="2">2.7.1.180</ecNumber>
    </recommendedName>
    <alternativeName>
        <fullName evidence="9">Flavin transferase</fullName>
    </alternativeName>
</protein>
<evidence type="ECO:0000256" key="1">
    <source>
        <dbReference type="ARBA" id="ARBA00001946"/>
    </source>
</evidence>
<comment type="caution">
    <text evidence="11">The sequence shown here is derived from an EMBL/GenBank/DDBJ whole genome shotgun (WGS) entry which is preliminary data.</text>
</comment>
<dbReference type="EMBL" id="JAEPBG010000007">
    <property type="protein sequence ID" value="MBK4736419.1"/>
    <property type="molecule type" value="Genomic_DNA"/>
</dbReference>
<dbReference type="Proteomes" id="UP000622890">
    <property type="component" value="Unassembled WGS sequence"/>
</dbReference>
<keyword evidence="7" id="KW-0274">FAD</keyword>
<dbReference type="Pfam" id="PF02424">
    <property type="entry name" value="ApbE"/>
    <property type="match status" value="1"/>
</dbReference>
<keyword evidence="4" id="KW-0285">Flavoprotein</keyword>